<gene>
    <name evidence="2" type="ORF">DB31_4605</name>
</gene>
<evidence type="ECO:0000259" key="1">
    <source>
        <dbReference type="Pfam" id="PF07791"/>
    </source>
</evidence>
<dbReference type="PATRIC" id="fig|394096.3.peg.8337"/>
<name>A0A085VZW8_9BACT</name>
<dbReference type="RefSeq" id="WP_044198557.1">
    <property type="nucleotide sequence ID" value="NZ_JMCB01000026.1"/>
</dbReference>
<proteinExistence type="predicted"/>
<evidence type="ECO:0000313" key="2">
    <source>
        <dbReference type="EMBL" id="KFE60981.1"/>
    </source>
</evidence>
<dbReference type="Proteomes" id="UP000028725">
    <property type="component" value="Unassembled WGS sequence"/>
</dbReference>
<dbReference type="Pfam" id="PF07791">
    <property type="entry name" value="Imm11"/>
    <property type="match status" value="1"/>
</dbReference>
<dbReference type="OrthoDB" id="5509251at2"/>
<accession>A0A085VZW8</accession>
<protein>
    <recommendedName>
        <fullName evidence="1">Immunity MXAN-0049 protein domain-containing protein</fullName>
    </recommendedName>
</protein>
<reference evidence="2 3" key="1">
    <citation type="submission" date="2014-04" db="EMBL/GenBank/DDBJ databases">
        <title>Genome assembly of Hyalangium minutum DSM 14724.</title>
        <authorList>
            <person name="Sharma G."/>
            <person name="Subramanian S."/>
        </authorList>
    </citation>
    <scope>NUCLEOTIDE SEQUENCE [LARGE SCALE GENOMIC DNA]</scope>
    <source>
        <strain evidence="2 3">DSM 14724</strain>
    </source>
</reference>
<evidence type="ECO:0000313" key="3">
    <source>
        <dbReference type="Proteomes" id="UP000028725"/>
    </source>
</evidence>
<dbReference type="AlphaFoldDB" id="A0A085VZW8"/>
<keyword evidence="3" id="KW-1185">Reference proteome</keyword>
<dbReference type="InterPro" id="IPR012433">
    <property type="entry name" value="Imm11"/>
</dbReference>
<organism evidence="2 3">
    <name type="scientific">Hyalangium minutum</name>
    <dbReference type="NCBI Taxonomy" id="394096"/>
    <lineage>
        <taxon>Bacteria</taxon>
        <taxon>Pseudomonadati</taxon>
        <taxon>Myxococcota</taxon>
        <taxon>Myxococcia</taxon>
        <taxon>Myxococcales</taxon>
        <taxon>Cystobacterineae</taxon>
        <taxon>Archangiaceae</taxon>
        <taxon>Hyalangium</taxon>
    </lineage>
</organism>
<comment type="caution">
    <text evidence="2">The sequence shown here is derived from an EMBL/GenBank/DDBJ whole genome shotgun (WGS) entry which is preliminary data.</text>
</comment>
<dbReference type="EMBL" id="JMCB01000026">
    <property type="protein sequence ID" value="KFE60981.1"/>
    <property type="molecule type" value="Genomic_DNA"/>
</dbReference>
<sequence>MAKRYFDLSDDVHIAGRWHLGMPINAVGQDHGAWLFMRGDPAQVQGRLRVPLYRLGKTLDFSLADAGAIPVVHAKVASLLKELAPEDVQLFPVEIDGQPDHFCLVNVTRLVRCIDDEASEEVEYWTPEDGRPEKTGKYRAVAGMRIDPSKVGDAKIFRPWGWTIALIVSEEVKEALEHIGATGTKFKEV</sequence>
<feature type="domain" description="Immunity MXAN-0049 protein" evidence="1">
    <location>
        <begin position="72"/>
        <end position="189"/>
    </location>
</feature>